<accession>A0A328ZCZ0</accession>
<evidence type="ECO:0000313" key="3">
    <source>
        <dbReference type="Proteomes" id="UP000248856"/>
    </source>
</evidence>
<name>A0A328ZCZ0_9BURK</name>
<gene>
    <name evidence="2" type="ORF">AX018_101589</name>
</gene>
<feature type="region of interest" description="Disordered" evidence="1">
    <location>
        <begin position="186"/>
        <end position="207"/>
    </location>
</feature>
<proteinExistence type="predicted"/>
<comment type="caution">
    <text evidence="2">The sequence shown here is derived from an EMBL/GenBank/DDBJ whole genome shotgun (WGS) entry which is preliminary data.</text>
</comment>
<dbReference type="RefSeq" id="WP_111877115.1">
    <property type="nucleotide sequence ID" value="NZ_CBCSGC010000043.1"/>
</dbReference>
<dbReference type="EMBL" id="QLTA01000015">
    <property type="protein sequence ID" value="RAR83243.1"/>
    <property type="molecule type" value="Genomic_DNA"/>
</dbReference>
<keyword evidence="3" id="KW-1185">Reference proteome</keyword>
<reference evidence="2 3" key="1">
    <citation type="submission" date="2018-06" db="EMBL/GenBank/DDBJ databases">
        <title>Genomic Encyclopedia of Archaeal and Bacterial Type Strains, Phase II (KMG-II): from individual species to whole genera.</title>
        <authorList>
            <person name="Goeker M."/>
        </authorList>
    </citation>
    <scope>NUCLEOTIDE SEQUENCE [LARGE SCALE GENOMIC DNA]</scope>
    <source>
        <strain evidence="2 3">CFPB 3232</strain>
    </source>
</reference>
<evidence type="ECO:0000256" key="1">
    <source>
        <dbReference type="SAM" id="MobiDB-lite"/>
    </source>
</evidence>
<sequence length="244" mass="25779">MGAIQRLRRPQTNIAGGPSTLPENRSQAARQASTSLANFLRANGQPAANMNDLMKIARNQGGSVPAHVSDAASFMLSHPQLFSKLESRDEAAGTQDGIASVESLDHAATGAFDATLDEGLRRGPAAMPGHEALDLLNTFRAGSPGKQLDAQTLYQLAQHPEPDAPPALAQAARRALGNTDLLRELRLDDGPGVPRKPPEPLKPQEPPTAEHAYLGRFLQSTALAASPLAQGSLAPGFDLRMSLH</sequence>
<protein>
    <submittedName>
        <fullName evidence="2">Uncharacterized protein</fullName>
    </submittedName>
</protein>
<dbReference type="Proteomes" id="UP000248856">
    <property type="component" value="Unassembled WGS sequence"/>
</dbReference>
<feature type="region of interest" description="Disordered" evidence="1">
    <location>
        <begin position="1"/>
        <end position="29"/>
    </location>
</feature>
<dbReference type="AlphaFoldDB" id="A0A328ZCZ0"/>
<organism evidence="2 3">
    <name type="scientific">Paracidovorax anthurii</name>
    <dbReference type="NCBI Taxonomy" id="78229"/>
    <lineage>
        <taxon>Bacteria</taxon>
        <taxon>Pseudomonadati</taxon>
        <taxon>Pseudomonadota</taxon>
        <taxon>Betaproteobacteria</taxon>
        <taxon>Burkholderiales</taxon>
        <taxon>Comamonadaceae</taxon>
        <taxon>Paracidovorax</taxon>
    </lineage>
</organism>
<evidence type="ECO:0000313" key="2">
    <source>
        <dbReference type="EMBL" id="RAR83243.1"/>
    </source>
</evidence>